<dbReference type="Proteomes" id="UP001189757">
    <property type="component" value="Unassembled WGS sequence"/>
</dbReference>
<sequence length="152" mass="15355">MGVVMRKCYTRGAAALMAAIGVTGALAADGQSSGTIRFRGAVVATGYSVQAGPRAAGVVDGLQARTAATGNQVVVDFNTPVVKPVPAEVSVVARSKSSSVWQRVSEAVGGAAVRARYEGFKANVLTGKNGKLTLSHPPGAEPALAVVTVAYK</sequence>
<feature type="chain" id="PRO_5045035775" evidence="1">
    <location>
        <begin position="28"/>
        <end position="152"/>
    </location>
</feature>
<reference evidence="2 3" key="1">
    <citation type="submission" date="2023-07" db="EMBL/GenBank/DDBJ databases">
        <authorList>
            <person name="Peeters C."/>
        </authorList>
    </citation>
    <scope>NUCLEOTIDE SEQUENCE [LARGE SCALE GENOMIC DNA]</scope>
    <source>
        <strain evidence="2 3">LMG 18101</strain>
    </source>
</reference>
<gene>
    <name evidence="2" type="ORF">LMG18101_02549</name>
</gene>
<comment type="caution">
    <text evidence="2">The sequence shown here is derived from an EMBL/GenBank/DDBJ whole genome shotgun (WGS) entry which is preliminary data.</text>
</comment>
<keyword evidence="1" id="KW-0732">Signal</keyword>
<feature type="signal peptide" evidence="1">
    <location>
        <begin position="1"/>
        <end position="27"/>
    </location>
</feature>
<organism evidence="2 3">
    <name type="scientific">Ralstonia flaminis</name>
    <dbReference type="NCBI Taxonomy" id="3058597"/>
    <lineage>
        <taxon>Bacteria</taxon>
        <taxon>Pseudomonadati</taxon>
        <taxon>Pseudomonadota</taxon>
        <taxon>Betaproteobacteria</taxon>
        <taxon>Burkholderiales</taxon>
        <taxon>Burkholderiaceae</taxon>
        <taxon>Ralstonia</taxon>
    </lineage>
</organism>
<keyword evidence="3" id="KW-1185">Reference proteome</keyword>
<evidence type="ECO:0000313" key="3">
    <source>
        <dbReference type="Proteomes" id="UP001189757"/>
    </source>
</evidence>
<proteinExistence type="predicted"/>
<dbReference type="EMBL" id="CATZLL010000007">
    <property type="protein sequence ID" value="CAJ0815326.1"/>
    <property type="molecule type" value="Genomic_DNA"/>
</dbReference>
<protein>
    <submittedName>
        <fullName evidence="2">Uncharacterized protein</fullName>
    </submittedName>
</protein>
<evidence type="ECO:0000313" key="2">
    <source>
        <dbReference type="EMBL" id="CAJ0815326.1"/>
    </source>
</evidence>
<name>A0ABM9K6I5_9RALS</name>
<evidence type="ECO:0000256" key="1">
    <source>
        <dbReference type="SAM" id="SignalP"/>
    </source>
</evidence>
<accession>A0ABM9K6I5</accession>